<dbReference type="InterPro" id="IPR023996">
    <property type="entry name" value="TonB-dep_OMP_SusC/RagA"/>
</dbReference>
<name>A0ABW0IDA1_9BACT</name>
<feature type="domain" description="TonB-dependent receptor plug" evidence="8">
    <location>
        <begin position="121"/>
        <end position="227"/>
    </location>
</feature>
<keyword evidence="6 7" id="KW-0998">Cell outer membrane</keyword>
<dbReference type="InterPro" id="IPR036942">
    <property type="entry name" value="Beta-barrel_TonB_sf"/>
</dbReference>
<dbReference type="InterPro" id="IPR012910">
    <property type="entry name" value="Plug_dom"/>
</dbReference>
<evidence type="ECO:0000256" key="2">
    <source>
        <dbReference type="ARBA" id="ARBA00022448"/>
    </source>
</evidence>
<dbReference type="NCBIfam" id="TIGR04056">
    <property type="entry name" value="OMP_RagA_SusC"/>
    <property type="match status" value="1"/>
</dbReference>
<dbReference type="Proteomes" id="UP001596106">
    <property type="component" value="Unassembled WGS sequence"/>
</dbReference>
<evidence type="ECO:0000256" key="7">
    <source>
        <dbReference type="PROSITE-ProRule" id="PRU01360"/>
    </source>
</evidence>
<proteinExistence type="inferred from homology"/>
<evidence type="ECO:0000256" key="1">
    <source>
        <dbReference type="ARBA" id="ARBA00004571"/>
    </source>
</evidence>
<keyword evidence="3 7" id="KW-1134">Transmembrane beta strand</keyword>
<dbReference type="RefSeq" id="WP_379845785.1">
    <property type="nucleotide sequence ID" value="NZ_JBHSMA010000003.1"/>
</dbReference>
<dbReference type="NCBIfam" id="TIGR04057">
    <property type="entry name" value="SusC_RagA_signa"/>
    <property type="match status" value="1"/>
</dbReference>
<dbReference type="Pfam" id="PF07715">
    <property type="entry name" value="Plug"/>
    <property type="match status" value="1"/>
</dbReference>
<evidence type="ECO:0000313" key="9">
    <source>
        <dbReference type="EMBL" id="MFC5410371.1"/>
    </source>
</evidence>
<dbReference type="InterPro" id="IPR023997">
    <property type="entry name" value="TonB-dep_OMP_SusC/RagA_CS"/>
</dbReference>
<dbReference type="Gene3D" id="2.170.130.10">
    <property type="entry name" value="TonB-dependent receptor, plug domain"/>
    <property type="match status" value="1"/>
</dbReference>
<dbReference type="Gene3D" id="2.40.170.20">
    <property type="entry name" value="TonB-dependent receptor, beta-barrel domain"/>
    <property type="match status" value="1"/>
</dbReference>
<accession>A0ABW0IDA1</accession>
<sequence>MKESYLISVGKFRLLILATMLSMATYARSIPVSGTVTDEKGSALPGVSILLKGSSKGATTDANGHYTIEVTDQNAVLIFSFLGYTTREESVGNRTSIMVSLQVDEKALQEVVVVGYGTQKKSGLTGAVTSISTKQMTRQFAPTIGSSLQGLAPGVEILQPGGIAGANAHILIRGAASFGSTAPLYVIDGAFSNSGLNSLTPNDIESIEVLKDGSAAAIYGSRAANGVVLITTKRGKKGDPVIDFSATYGQQTPSRKLDYLNAAEYRQFANQVADNSGIAHAPQNDNPTQPNTDTDWQQTWLQPAPMYSVNLGVSGGGEYTSYNTSVGFMDQKGLTAYSGFKRYDFRVNTSYKKNRLTVDESFSVSRQSTVPTANVSMGIPTVPVYNAAGQLTSSPTSYYLQNATVNNPLGSLHYSTRKRNSTLLIGSLSVGYRLAEGLQYKLTGGGSYNNSHSFTHNPVFFTLFTDTGQGISTYGNNMNSLSETRGDEFNYNIDNLLTYKKTLGKHGFDVLIGTSWVRDYMRANSISTISDLGDPNITGTGGTVTGGISAVEQQAALFSQFAKLNYDYDDRYLFSASIRNDISSKFAKANRSGWFPSVSAGWNLHNENWFRLPVVSQLKVRASYGELGANFIDPYQFNSSLLGPVPSPFGITPINFVSAYAVQLYPQDLRWETSVSKNIGADIGLFQNRLTVSIDYFDRTNKDLLASISPPLSSGQALTQSAEDAKLVPVNTASVQNKGIEIAATYSKRSGDFKWNLSGNFTALKNKVLELGTNVPPIVGPVMSGDIGDNITITQPRSPIGSFYGFEMAGLTDKGSIAIRGVDREGNPVIKPIEEGGPADKKIIGSPIPDFTYGLNFSSEYKQFDLTLFIQGVQGGDIFNWHKLNTYFNYNSGLVKDVLNSWTPQNTNTDIPKAAIGLASRRPSSFYIEDGSYLRLKNIQLGYTANTSGKLRTVFKHLRVFGGVQNLFTLTKYTGYDPEVGGTSVGGRTVNMTTTTRNADLSAFPNSRTFTAGITASF</sequence>
<evidence type="ECO:0000256" key="5">
    <source>
        <dbReference type="ARBA" id="ARBA00023136"/>
    </source>
</evidence>
<keyword evidence="10" id="KW-1185">Reference proteome</keyword>
<dbReference type="Pfam" id="PF13715">
    <property type="entry name" value="CarbopepD_reg_2"/>
    <property type="match status" value="1"/>
</dbReference>
<comment type="subcellular location">
    <subcellularLocation>
        <location evidence="1 7">Cell outer membrane</location>
        <topology evidence="1 7">Multi-pass membrane protein</topology>
    </subcellularLocation>
</comment>
<comment type="similarity">
    <text evidence="7">Belongs to the TonB-dependent receptor family.</text>
</comment>
<evidence type="ECO:0000313" key="10">
    <source>
        <dbReference type="Proteomes" id="UP001596106"/>
    </source>
</evidence>
<dbReference type="Gene3D" id="2.60.40.1120">
    <property type="entry name" value="Carboxypeptidase-like, regulatory domain"/>
    <property type="match status" value="1"/>
</dbReference>
<comment type="caution">
    <text evidence="9">The sequence shown here is derived from an EMBL/GenBank/DDBJ whole genome shotgun (WGS) entry which is preliminary data.</text>
</comment>
<dbReference type="InterPro" id="IPR008969">
    <property type="entry name" value="CarboxyPept-like_regulatory"/>
</dbReference>
<protein>
    <submittedName>
        <fullName evidence="9">SusC/RagA family TonB-linked outer membrane protein</fullName>
    </submittedName>
</protein>
<reference evidence="10" key="1">
    <citation type="journal article" date="2019" name="Int. J. Syst. Evol. Microbiol.">
        <title>The Global Catalogue of Microorganisms (GCM) 10K type strain sequencing project: providing services to taxonomists for standard genome sequencing and annotation.</title>
        <authorList>
            <consortium name="The Broad Institute Genomics Platform"/>
            <consortium name="The Broad Institute Genome Sequencing Center for Infectious Disease"/>
            <person name="Wu L."/>
            <person name="Ma J."/>
        </authorList>
    </citation>
    <scope>NUCLEOTIDE SEQUENCE [LARGE SCALE GENOMIC DNA]</scope>
    <source>
        <strain evidence="10">CCUG 55250</strain>
    </source>
</reference>
<dbReference type="SUPFAM" id="SSF56935">
    <property type="entry name" value="Porins"/>
    <property type="match status" value="1"/>
</dbReference>
<keyword evidence="2 7" id="KW-0813">Transport</keyword>
<organism evidence="9 10">
    <name type="scientific">Larkinella bovis</name>
    <dbReference type="NCBI Taxonomy" id="683041"/>
    <lineage>
        <taxon>Bacteria</taxon>
        <taxon>Pseudomonadati</taxon>
        <taxon>Bacteroidota</taxon>
        <taxon>Cytophagia</taxon>
        <taxon>Cytophagales</taxon>
        <taxon>Spirosomataceae</taxon>
        <taxon>Larkinella</taxon>
    </lineage>
</organism>
<keyword evidence="5 7" id="KW-0472">Membrane</keyword>
<evidence type="ECO:0000259" key="8">
    <source>
        <dbReference type="Pfam" id="PF07715"/>
    </source>
</evidence>
<dbReference type="InterPro" id="IPR037066">
    <property type="entry name" value="Plug_dom_sf"/>
</dbReference>
<gene>
    <name evidence="9" type="ORF">ACFPMF_13680</name>
</gene>
<evidence type="ECO:0000256" key="3">
    <source>
        <dbReference type="ARBA" id="ARBA00022452"/>
    </source>
</evidence>
<keyword evidence="4 7" id="KW-0812">Transmembrane</keyword>
<dbReference type="SUPFAM" id="SSF49464">
    <property type="entry name" value="Carboxypeptidase regulatory domain-like"/>
    <property type="match status" value="1"/>
</dbReference>
<evidence type="ECO:0000256" key="4">
    <source>
        <dbReference type="ARBA" id="ARBA00022692"/>
    </source>
</evidence>
<dbReference type="InterPro" id="IPR039426">
    <property type="entry name" value="TonB-dep_rcpt-like"/>
</dbReference>
<dbReference type="PROSITE" id="PS52016">
    <property type="entry name" value="TONB_DEPENDENT_REC_3"/>
    <property type="match status" value="1"/>
</dbReference>
<evidence type="ECO:0000256" key="6">
    <source>
        <dbReference type="ARBA" id="ARBA00023237"/>
    </source>
</evidence>
<dbReference type="EMBL" id="JBHSMA010000003">
    <property type="protein sequence ID" value="MFC5410371.1"/>
    <property type="molecule type" value="Genomic_DNA"/>
</dbReference>